<accession>A0A8K0RKX6</accession>
<comment type="caution">
    <text evidence="2">The sequence shown here is derived from an EMBL/GenBank/DDBJ whole genome shotgun (WGS) entry which is preliminary data.</text>
</comment>
<keyword evidence="3" id="KW-1185">Reference proteome</keyword>
<dbReference type="EMBL" id="JAGPXF010000009">
    <property type="protein sequence ID" value="KAH7231161.1"/>
    <property type="molecule type" value="Genomic_DNA"/>
</dbReference>
<evidence type="ECO:0000256" key="1">
    <source>
        <dbReference type="SAM" id="MobiDB-lite"/>
    </source>
</evidence>
<proteinExistence type="predicted"/>
<reference evidence="2" key="1">
    <citation type="journal article" date="2021" name="Nat. Commun.">
        <title>Genetic determinants of endophytism in the Arabidopsis root mycobiome.</title>
        <authorList>
            <person name="Mesny F."/>
            <person name="Miyauchi S."/>
            <person name="Thiergart T."/>
            <person name="Pickel B."/>
            <person name="Atanasova L."/>
            <person name="Karlsson M."/>
            <person name="Huettel B."/>
            <person name="Barry K.W."/>
            <person name="Haridas S."/>
            <person name="Chen C."/>
            <person name="Bauer D."/>
            <person name="Andreopoulos W."/>
            <person name="Pangilinan J."/>
            <person name="LaButti K."/>
            <person name="Riley R."/>
            <person name="Lipzen A."/>
            <person name="Clum A."/>
            <person name="Drula E."/>
            <person name="Henrissat B."/>
            <person name="Kohler A."/>
            <person name="Grigoriev I.V."/>
            <person name="Martin F.M."/>
            <person name="Hacquard S."/>
        </authorList>
    </citation>
    <scope>NUCLEOTIDE SEQUENCE</scope>
    <source>
        <strain evidence="2">MPI-SDFR-AT-0068</strain>
    </source>
</reference>
<sequence>MALPDMSQPKANDTPPDLDTSIFTFEDASEDIIAASHGQQLPDHNSRYEQRKLLRFMFPNGKPGSFWFRRLRSRGHLEEPGSTKLIKPAANHDGDQFHRELDRSAQALFW</sequence>
<protein>
    <submittedName>
        <fullName evidence="2">Uncharacterized protein</fullName>
    </submittedName>
</protein>
<organism evidence="2 3">
    <name type="scientific">Fusarium tricinctum</name>
    <dbReference type="NCBI Taxonomy" id="61284"/>
    <lineage>
        <taxon>Eukaryota</taxon>
        <taxon>Fungi</taxon>
        <taxon>Dikarya</taxon>
        <taxon>Ascomycota</taxon>
        <taxon>Pezizomycotina</taxon>
        <taxon>Sordariomycetes</taxon>
        <taxon>Hypocreomycetidae</taxon>
        <taxon>Hypocreales</taxon>
        <taxon>Nectriaceae</taxon>
        <taxon>Fusarium</taxon>
        <taxon>Fusarium tricinctum species complex</taxon>
    </lineage>
</organism>
<name>A0A8K0RKX6_9HYPO</name>
<evidence type="ECO:0000313" key="2">
    <source>
        <dbReference type="EMBL" id="KAH7231161.1"/>
    </source>
</evidence>
<dbReference type="Proteomes" id="UP000813427">
    <property type="component" value="Unassembled WGS sequence"/>
</dbReference>
<feature type="region of interest" description="Disordered" evidence="1">
    <location>
        <begin position="1"/>
        <end position="21"/>
    </location>
</feature>
<dbReference type="OrthoDB" id="4586300at2759"/>
<dbReference type="AlphaFoldDB" id="A0A8K0RKX6"/>
<evidence type="ECO:0000313" key="3">
    <source>
        <dbReference type="Proteomes" id="UP000813427"/>
    </source>
</evidence>
<gene>
    <name evidence="2" type="ORF">BKA59DRAFT_518429</name>
</gene>